<dbReference type="EMBL" id="FOCP01000006">
    <property type="protein sequence ID" value="SEN04638.1"/>
    <property type="molecule type" value="Genomic_DNA"/>
</dbReference>
<dbReference type="Proteomes" id="UP000199459">
    <property type="component" value="Unassembled WGS sequence"/>
</dbReference>
<organism evidence="2 3">
    <name type="scientific">Nitrosomonas marina</name>
    <dbReference type="NCBI Taxonomy" id="917"/>
    <lineage>
        <taxon>Bacteria</taxon>
        <taxon>Pseudomonadati</taxon>
        <taxon>Pseudomonadota</taxon>
        <taxon>Betaproteobacteria</taxon>
        <taxon>Nitrosomonadales</taxon>
        <taxon>Nitrosomonadaceae</taxon>
        <taxon>Nitrosomonas</taxon>
    </lineage>
</organism>
<accession>A0A1H8DDI5</accession>
<dbReference type="NCBIfam" id="NF040463">
    <property type="entry name" value="all3515_fam"/>
    <property type="match status" value="1"/>
</dbReference>
<evidence type="ECO:0000313" key="3">
    <source>
        <dbReference type="Proteomes" id="UP000199459"/>
    </source>
</evidence>
<reference evidence="2 3" key="1">
    <citation type="submission" date="2016-10" db="EMBL/GenBank/DDBJ databases">
        <authorList>
            <person name="de Groot N.N."/>
        </authorList>
    </citation>
    <scope>NUCLEOTIDE SEQUENCE [LARGE SCALE GENOMIC DNA]</scope>
    <source>
        <strain evidence="2 3">Nm22</strain>
    </source>
</reference>
<dbReference type="AlphaFoldDB" id="A0A1H8DDI5"/>
<dbReference type="OrthoDB" id="483240at2"/>
<gene>
    <name evidence="2" type="ORF">SAMN05216325_106149</name>
</gene>
<evidence type="ECO:0000256" key="1">
    <source>
        <dbReference type="SAM" id="Phobius"/>
    </source>
</evidence>
<dbReference type="RefSeq" id="WP_090629654.1">
    <property type="nucleotide sequence ID" value="NZ_FOCP01000006.1"/>
</dbReference>
<keyword evidence="1" id="KW-1133">Transmembrane helix</keyword>
<name>A0A1H8DDI5_9PROT</name>
<keyword evidence="1" id="KW-0472">Membrane</keyword>
<keyword evidence="1" id="KW-0812">Transmembrane</keyword>
<proteinExistence type="predicted"/>
<feature type="transmembrane region" description="Helical" evidence="1">
    <location>
        <begin position="270"/>
        <end position="289"/>
    </location>
</feature>
<sequence>MIKIDSESKLLSLRWCCTVIAMGFLLLSSARIHAYTINTEYFIGVDGLSTIGSGVYAGLSNPNAGRLTFLFGHPNDGQPSLSHYHSIGAYSYSGPPDNPSINPTNVNNRLPETYSGQAPLPLSSGTGVHSGRLISQALPDLEYSNLQMQSTQSLDGFAAGTTEDYLFHSSGNRWSGALDGAMVGLQLVSITNGLYIANELGDTILASLNDVYNLGSGNNLLFTPTFFTASNAADGIYSASFRLVDLNGSLHESGIFNFDFQVSRQVSEPVTLLLLFAGLVGILIVRTFGFSSFSSYNIKVN</sequence>
<protein>
    <submittedName>
        <fullName evidence="2">PEP-CTERM protein-sorting domain-containing protein</fullName>
    </submittedName>
</protein>
<evidence type="ECO:0000313" key="2">
    <source>
        <dbReference type="EMBL" id="SEN04638.1"/>
    </source>
</evidence>